<protein>
    <submittedName>
        <fullName evidence="1">Uncharacterized protein</fullName>
    </submittedName>
</protein>
<gene>
    <name evidence="1" type="ORF">V1478_005247</name>
</gene>
<organism evidence="1 2">
    <name type="scientific">Vespula squamosa</name>
    <name type="common">Southern yellow jacket</name>
    <name type="synonym">Wasp</name>
    <dbReference type="NCBI Taxonomy" id="30214"/>
    <lineage>
        <taxon>Eukaryota</taxon>
        <taxon>Metazoa</taxon>
        <taxon>Ecdysozoa</taxon>
        <taxon>Arthropoda</taxon>
        <taxon>Hexapoda</taxon>
        <taxon>Insecta</taxon>
        <taxon>Pterygota</taxon>
        <taxon>Neoptera</taxon>
        <taxon>Endopterygota</taxon>
        <taxon>Hymenoptera</taxon>
        <taxon>Apocrita</taxon>
        <taxon>Aculeata</taxon>
        <taxon>Vespoidea</taxon>
        <taxon>Vespidae</taxon>
        <taxon>Vespinae</taxon>
        <taxon>Vespula</taxon>
    </lineage>
</organism>
<keyword evidence="2" id="KW-1185">Reference proteome</keyword>
<feature type="non-terminal residue" evidence="1">
    <location>
        <position position="1"/>
    </location>
</feature>
<proteinExistence type="predicted"/>
<dbReference type="EMBL" id="JAUDFV010000110">
    <property type="protein sequence ID" value="KAL2730834.1"/>
    <property type="molecule type" value="Genomic_DNA"/>
</dbReference>
<comment type="caution">
    <text evidence="1">The sequence shown here is derived from an EMBL/GenBank/DDBJ whole genome shotgun (WGS) entry which is preliminary data.</text>
</comment>
<name>A0ABD2BDL8_VESSQ</name>
<sequence>QIVSHVLFDFIESKKREAKKTNKKIATRLYNVSWSEYFLLCHLNLSFRFHDVVTLTYKFQKITIERMQ</sequence>
<reference evidence="1 2" key="1">
    <citation type="journal article" date="2024" name="Ann. Entomol. Soc. Am.">
        <title>Genomic analyses of the southern and eastern yellowjacket wasps (Hymenoptera: Vespidae) reveal evolutionary signatures of social life.</title>
        <authorList>
            <person name="Catto M.A."/>
            <person name="Caine P.B."/>
            <person name="Orr S.E."/>
            <person name="Hunt B.G."/>
            <person name="Goodisman M.A.D."/>
        </authorList>
    </citation>
    <scope>NUCLEOTIDE SEQUENCE [LARGE SCALE GENOMIC DNA]</scope>
    <source>
        <strain evidence="1">233</strain>
        <tissue evidence="1">Head and thorax</tissue>
    </source>
</reference>
<evidence type="ECO:0000313" key="1">
    <source>
        <dbReference type="EMBL" id="KAL2730834.1"/>
    </source>
</evidence>
<evidence type="ECO:0000313" key="2">
    <source>
        <dbReference type="Proteomes" id="UP001607302"/>
    </source>
</evidence>
<accession>A0ABD2BDL8</accession>
<dbReference type="Proteomes" id="UP001607302">
    <property type="component" value="Unassembled WGS sequence"/>
</dbReference>
<dbReference type="AlphaFoldDB" id="A0ABD2BDL8"/>